<keyword evidence="3" id="KW-0812">Transmembrane</keyword>
<evidence type="ECO:0000256" key="1">
    <source>
        <dbReference type="ARBA" id="ARBA00008306"/>
    </source>
</evidence>
<evidence type="ECO:0000256" key="2">
    <source>
        <dbReference type="SAM" id="MobiDB-lite"/>
    </source>
</evidence>
<dbReference type="GO" id="GO:0005739">
    <property type="term" value="C:mitochondrion"/>
    <property type="evidence" value="ECO:0007669"/>
    <property type="project" value="UniProtKB-ARBA"/>
</dbReference>
<dbReference type="Proteomes" id="UP000747399">
    <property type="component" value="Unassembled WGS sequence"/>
</dbReference>
<accession>A0A8J4BS85</accession>
<comment type="caution">
    <text evidence="5">The sequence shown here is derived from an EMBL/GenBank/DDBJ whole genome shotgun (WGS) entry which is preliminary data.</text>
</comment>
<feature type="region of interest" description="Disordered" evidence="2">
    <location>
        <begin position="1"/>
        <end position="79"/>
    </location>
</feature>
<dbReference type="InterPro" id="IPR051624">
    <property type="entry name" value="RMD1/Sad1-interacting"/>
</dbReference>
<feature type="transmembrane region" description="Helical" evidence="3">
    <location>
        <begin position="406"/>
        <end position="430"/>
    </location>
</feature>
<keyword evidence="6" id="KW-1185">Reference proteome</keyword>
<dbReference type="PANTHER" id="PTHR16255:SF1">
    <property type="entry name" value="REQUIRED FOR MEIOTIC NUCLEAR DIVISION PROTEIN 1 HOMOLOG"/>
    <property type="match status" value="1"/>
</dbReference>
<protein>
    <recommendedName>
        <fullName evidence="4">DUF155 domain-containing protein</fullName>
    </recommendedName>
</protein>
<comment type="similarity">
    <text evidence="1">Belongs to the RMD1/sif2 family.</text>
</comment>
<dbReference type="PANTHER" id="PTHR16255">
    <property type="entry name" value="REQUIRED FOR MEIOTIC NUCLEAR DIVISION PROTEIN 1 HOMOLOG"/>
    <property type="match status" value="1"/>
</dbReference>
<organism evidence="5 6">
    <name type="scientific">Volvox africanus</name>
    <dbReference type="NCBI Taxonomy" id="51714"/>
    <lineage>
        <taxon>Eukaryota</taxon>
        <taxon>Viridiplantae</taxon>
        <taxon>Chlorophyta</taxon>
        <taxon>core chlorophytes</taxon>
        <taxon>Chlorophyceae</taxon>
        <taxon>CS clade</taxon>
        <taxon>Chlamydomonadales</taxon>
        <taxon>Volvocaceae</taxon>
        <taxon>Volvox</taxon>
    </lineage>
</organism>
<proteinExistence type="inferred from homology"/>
<keyword evidence="3" id="KW-0472">Membrane</keyword>
<feature type="domain" description="DUF155" evidence="4">
    <location>
        <begin position="203"/>
        <end position="379"/>
    </location>
</feature>
<dbReference type="EMBL" id="BNCO01000082">
    <property type="protein sequence ID" value="GIL66175.1"/>
    <property type="molecule type" value="Genomic_DNA"/>
</dbReference>
<dbReference type="Pfam" id="PF02582">
    <property type="entry name" value="DUF155"/>
    <property type="match status" value="1"/>
</dbReference>
<name>A0A8J4BS85_9CHLO</name>
<evidence type="ECO:0000313" key="5">
    <source>
        <dbReference type="EMBL" id="GIL66175.1"/>
    </source>
</evidence>
<evidence type="ECO:0000259" key="4">
    <source>
        <dbReference type="Pfam" id="PF02582"/>
    </source>
</evidence>
<keyword evidence="3" id="KW-1133">Transmembrane helix</keyword>
<dbReference type="InterPro" id="IPR003734">
    <property type="entry name" value="DUF155"/>
</dbReference>
<reference evidence="5" key="1">
    <citation type="journal article" date="2021" name="Proc. Natl. Acad. Sci. U.S.A.">
        <title>Three genomes in the algal genus Volvox reveal the fate of a haploid sex-determining region after a transition to homothallism.</title>
        <authorList>
            <person name="Yamamoto K."/>
            <person name="Hamaji T."/>
            <person name="Kawai-Toyooka H."/>
            <person name="Matsuzaki R."/>
            <person name="Takahashi F."/>
            <person name="Nishimura Y."/>
            <person name="Kawachi M."/>
            <person name="Noguchi H."/>
            <person name="Minakuchi Y."/>
            <person name="Umen J.G."/>
            <person name="Toyoda A."/>
            <person name="Nozaki H."/>
        </authorList>
    </citation>
    <scope>NUCLEOTIDE SEQUENCE</scope>
    <source>
        <strain evidence="5">NIES-3780</strain>
    </source>
</reference>
<evidence type="ECO:0000313" key="6">
    <source>
        <dbReference type="Proteomes" id="UP000747399"/>
    </source>
</evidence>
<sequence length="436" mass="49463">MSSFTMHGRKREQYGQYGGPLLAPLQSGRQQTAPPPQFPGQSLGRRIGPTSPLRDRRFPSGTRQRVSGSVAIGHPIGPPGRQRDKFVALPEEEDEVVTLLPAPLVDATLPTPSPEDSLAIAASLPPPFIFKDLPRDDVPRPLLRDESCWRGRITFYCVAESFDRKKLEELLKLTYPPNTIRSFPDVFYVEYIKGADIQPGGDVFFFDYGVVACWGMTKAQEMTIVRGIATQCMEQPLEEQWTEVDEFQYCYSHEKQQHVQNDTVTLHRRYAQDYKMKLAISYALAQSTKLSVYEKRVTDIVLETKNLPEALAEHGEVEISGHDIAKLIGKVFLQKSAVNLLGSVLGTPEFFWHAPDSFQALYTRVTEYLELESRVELLNSRFAVLQEMLDMLRDHQNNYHNVRLEWIVIWLIVVEVVVGLFELLGLFGLVGHPDKS</sequence>
<dbReference type="AlphaFoldDB" id="A0A8J4BS85"/>
<evidence type="ECO:0000256" key="3">
    <source>
        <dbReference type="SAM" id="Phobius"/>
    </source>
</evidence>
<gene>
    <name evidence="5" type="ORF">Vafri_19780</name>
</gene>